<feature type="compositionally biased region" description="Polar residues" evidence="1">
    <location>
        <begin position="832"/>
        <end position="842"/>
    </location>
</feature>
<reference evidence="4 5" key="2">
    <citation type="journal article" date="2020" name="Cell Rep.">
        <title>Acquisition and Adaptation of Ultra-small Parasitic Reduced Genome Bacteria to Mammalian Hosts.</title>
        <authorList>
            <person name="McLean J.S."/>
            <person name="Bor B."/>
            <person name="Kerns K.A."/>
            <person name="Liu Q."/>
            <person name="To T.T."/>
            <person name="Solden L."/>
            <person name="Hendrickson E.L."/>
            <person name="Wrighton K."/>
            <person name="Shi W."/>
            <person name="He X."/>
        </authorList>
    </citation>
    <scope>NUCLEOTIDE SEQUENCE [LARGE SCALE GENOMIC DNA]</scope>
    <source>
        <strain evidence="4 5">TM7_G3_2_Rum_HOT_351B</strain>
    </source>
</reference>
<evidence type="ECO:0000313" key="4">
    <source>
        <dbReference type="EMBL" id="RYC74723.1"/>
    </source>
</evidence>
<dbReference type="Proteomes" id="UP001191019">
    <property type="component" value="Unassembled WGS sequence"/>
</dbReference>
<feature type="domain" description="DUF8128" evidence="3">
    <location>
        <begin position="67"/>
        <end position="361"/>
    </location>
</feature>
<protein>
    <recommendedName>
        <fullName evidence="6">Type IV secretion system coupling protein TraD DNA-binding domain-containing protein</fullName>
    </recommendedName>
</protein>
<comment type="caution">
    <text evidence="4">The sequence shown here is derived from an EMBL/GenBank/DDBJ whole genome shotgun (WGS) entry which is preliminary data.</text>
</comment>
<dbReference type="RefSeq" id="WP_129735019.1">
    <property type="nucleotide sequence ID" value="NZ_PRLM01000004.1"/>
</dbReference>
<organism evidence="4 5">
    <name type="scientific">Candidatus Nanosyncoccus alces</name>
    <dbReference type="NCBI Taxonomy" id="2171997"/>
    <lineage>
        <taxon>Bacteria</taxon>
        <taxon>Candidatus Saccharimonadota</taxon>
        <taxon>Candidatus Nanosyncoccalia</taxon>
        <taxon>Candidatus Nanosyncoccales</taxon>
        <taxon>Candidatus Nanosyncoccaceae</taxon>
        <taxon>Candidatus Nanosyncoccus</taxon>
    </lineage>
</organism>
<feature type="compositionally biased region" description="Basic and acidic residues" evidence="1">
    <location>
        <begin position="809"/>
        <end position="820"/>
    </location>
</feature>
<evidence type="ECO:0000313" key="5">
    <source>
        <dbReference type="Proteomes" id="UP001191019"/>
    </source>
</evidence>
<dbReference type="CDD" id="cd01127">
    <property type="entry name" value="TrwB_TraG_TraD_VirD4"/>
    <property type="match status" value="1"/>
</dbReference>
<sequence length="909" mass="101460">MEPWVVVLVAILAIGVIAAIFGGTRISKLRRAKKYERGLKMVPLLIHLPPTTDDIEASGRDKRDIANEAISKAQVMYSILSSTITKGLKTKLYGQRHFSLEIIAKNGFIKYYAIVPAVLKETVRQAVQSAYPTARLEEKREDNIFKGGAGVEAVAGAELTLSKDFYYPIATYEDTKRDAQMAILNALSSVGKNEGASVQILFRPAQKNWSESAKQYIENMQKGKKKKTIGSGIGDFAMDLIRAPWEVPGEHEKHEQETITNIKQDEITAITNKMRFPAFETLIRVIASSENKPRSEAIVGGIISAFSQFNSPELNGFKVNTFKDPKKLAIDYTFRFFPLRMRSNILNSVELASIFHLPEQTSIPNSQVERQLTKQVDGPARLATEGVFLGTNEFRGTQKAIYLDEKNRRRHMYVIGQTGMGKSVFLENIAFQDMCDGRGFAFIDPHGDAVEALLQRVPEERIDDVIYFDPADIEHPVGMNMFEFTTADQKDFIVQEGISMLQSLFDPNNQGFFGPRGQHMFRNAALLLMSDPAGATFIDIPQCFTDAEFVKSKLKYVTDKAVYDYWTKEFPASQKSNDAGEVITWFSSKWGPFISNTIMRNTLGQVKSGFNIREIMDNKKIFLVNLSKGRLGDINANLLGMIFVMKFQQAAMSRQDIPEEERQDFCLYVDEFQNFATDSFESILSEARKYRLNLIVANQFMTQLTEKIREALLGNVGTIICGRIGVTDADLMVKAFTPTFTAEDLTKTPNFSAVAKVMMFDMPSAPFTMKLPAPMGEPNEELMDSLKAYSATKFGKTRAEVEKEIQDRWSAAEKAKKAETSEIAPEPPKSPTDATSAKNGKNTSSAPKTAPAAPKSSKKGFLDDWIAKNPTPAPKSPEPTPTPTPVNTPDSTPEPEPKSRPDEAVFRVR</sequence>
<dbReference type="InterPro" id="IPR051162">
    <property type="entry name" value="T4SS_component"/>
</dbReference>
<dbReference type="Gene3D" id="3.40.50.300">
    <property type="entry name" value="P-loop containing nucleotide triphosphate hydrolases"/>
    <property type="match status" value="2"/>
</dbReference>
<evidence type="ECO:0000259" key="3">
    <source>
        <dbReference type="Pfam" id="PF26449"/>
    </source>
</evidence>
<evidence type="ECO:0008006" key="6">
    <source>
        <dbReference type="Google" id="ProtNLM"/>
    </source>
</evidence>
<feature type="domain" description="TraD/TraG TraM recognition site" evidence="2">
    <location>
        <begin position="667"/>
        <end position="726"/>
    </location>
</feature>
<feature type="compositionally biased region" description="Pro residues" evidence="1">
    <location>
        <begin position="871"/>
        <end position="886"/>
    </location>
</feature>
<feature type="compositionally biased region" description="Low complexity" evidence="1">
    <location>
        <begin position="843"/>
        <end position="855"/>
    </location>
</feature>
<dbReference type="EMBL" id="PRLM01000004">
    <property type="protein sequence ID" value="RYC74723.1"/>
    <property type="molecule type" value="Genomic_DNA"/>
</dbReference>
<dbReference type="PANTHER" id="PTHR30121">
    <property type="entry name" value="UNCHARACTERIZED PROTEIN YJGR-RELATED"/>
    <property type="match status" value="1"/>
</dbReference>
<dbReference type="PANTHER" id="PTHR30121:SF11">
    <property type="entry name" value="AAA+ ATPASE DOMAIN-CONTAINING PROTEIN"/>
    <property type="match status" value="1"/>
</dbReference>
<proteinExistence type="predicted"/>
<keyword evidence="5" id="KW-1185">Reference proteome</keyword>
<reference evidence="4 5" key="1">
    <citation type="journal article" date="2018" name="bioRxiv">
        <title>Evidence of independent acquisition and adaption of ultra-small bacteria to human hosts across the highly diverse yet reduced genomes of the phylum Saccharibacteria.</title>
        <authorList>
            <person name="McLean J.S."/>
            <person name="Bor B."/>
            <person name="To T.T."/>
            <person name="Liu Q."/>
            <person name="Kearns K.A."/>
            <person name="Solden L.M."/>
            <person name="Wrighton K.C."/>
            <person name="He X."/>
            <person name="Shi W."/>
        </authorList>
    </citation>
    <scope>NUCLEOTIDE SEQUENCE [LARGE SCALE GENOMIC DNA]</scope>
    <source>
        <strain evidence="4 5">TM7_G3_2_Rum_HOT_351B</strain>
    </source>
</reference>
<dbReference type="InterPro" id="IPR032689">
    <property type="entry name" value="TraG-D_C"/>
</dbReference>
<dbReference type="SUPFAM" id="SSF52540">
    <property type="entry name" value="P-loop containing nucleoside triphosphate hydrolases"/>
    <property type="match status" value="1"/>
</dbReference>
<accession>A0ABY0FNF1</accession>
<feature type="region of interest" description="Disordered" evidence="1">
    <location>
        <begin position="809"/>
        <end position="909"/>
    </location>
</feature>
<dbReference type="InterPro" id="IPR058441">
    <property type="entry name" value="DUF8128"/>
</dbReference>
<evidence type="ECO:0000259" key="2">
    <source>
        <dbReference type="Pfam" id="PF12696"/>
    </source>
</evidence>
<feature type="compositionally biased region" description="Basic and acidic residues" evidence="1">
    <location>
        <begin position="895"/>
        <end position="909"/>
    </location>
</feature>
<dbReference type="InterPro" id="IPR027417">
    <property type="entry name" value="P-loop_NTPase"/>
</dbReference>
<dbReference type="Pfam" id="PF12696">
    <property type="entry name" value="TraG-D_C"/>
    <property type="match status" value="1"/>
</dbReference>
<gene>
    <name evidence="4" type="ORF">G3RUM_00477</name>
</gene>
<evidence type="ECO:0000256" key="1">
    <source>
        <dbReference type="SAM" id="MobiDB-lite"/>
    </source>
</evidence>
<name>A0ABY0FNF1_9BACT</name>
<dbReference type="Pfam" id="PF26449">
    <property type="entry name" value="DUF8128"/>
    <property type="match status" value="1"/>
</dbReference>